<keyword evidence="5 16" id="KW-0548">Nucleotidyltransferase</keyword>
<sequence>MSNTDLLERIRQLEDETASLKQKVAAMDVEANSIASDSSVNPPKILKESNDFPLSLEEYQRYGRQLLVPQVGMKGQLKLNNAKVLVVGAGGLGCPSLAYLAGAGVGTIGIVDHDTVDISNVHRQFLHSSVRVGMYKVDSAIEYLKELNSNVTYIPYRFGINNENAFKIFSQYDLVLDCTDLPKTRYLISDVSSLLGMPLVSASALKTDGQLAIYNYLEGPCYRCLFPVPPPANSVLSCGDGGIIGPVVGVMGVMQAIEAIKVITGAYEDGSVEGGFIFGLTLLGAYCSPQWKFIRMRGKKNNCKICGEAPVIKRDMIESGQMDYSEFCGSAGPVKTLSQSERVTVSEYNRVRSESKDHILLDVRDKNQFDIASLPNSQHISLAELRAKKKTISENDLKKPIYVICRLGNDSQNAVKWIKDNHNVDQIWDVIGGLESWSKNVDNMFPRY</sequence>
<protein>
    <recommendedName>
        <fullName evidence="12">Needs CLA4 to survive protein 3</fullName>
    </recommendedName>
</protein>
<evidence type="ECO:0000256" key="2">
    <source>
        <dbReference type="ARBA" id="ARBA00022490"/>
    </source>
</evidence>
<proteinExistence type="inferred from homology"/>
<keyword evidence="2 13" id="KW-0963">Cytoplasm</keyword>
<feature type="active site" description="Glycyl thioester intermediate; for adenylyltransferase activity" evidence="13">
    <location>
        <position position="238"/>
    </location>
</feature>
<dbReference type="Gene3D" id="3.40.250.10">
    <property type="entry name" value="Rhodanese-like domain"/>
    <property type="match status" value="1"/>
</dbReference>
<evidence type="ECO:0000256" key="13">
    <source>
        <dbReference type="HAMAP-Rule" id="MF_03049"/>
    </source>
</evidence>
<evidence type="ECO:0000256" key="11">
    <source>
        <dbReference type="ARBA" id="ARBA00023268"/>
    </source>
</evidence>
<dbReference type="GO" id="GO:0042292">
    <property type="term" value="F:URM1 activating enzyme activity"/>
    <property type="evidence" value="ECO:0007669"/>
    <property type="project" value="TreeGrafter"/>
</dbReference>
<evidence type="ECO:0000256" key="10">
    <source>
        <dbReference type="ARBA" id="ARBA00022840"/>
    </source>
</evidence>
<evidence type="ECO:0000256" key="14">
    <source>
        <dbReference type="SAM" id="Coils"/>
    </source>
</evidence>
<dbReference type="Pfam" id="PF00899">
    <property type="entry name" value="ThiF"/>
    <property type="match status" value="1"/>
</dbReference>
<gene>
    <name evidence="13" type="primary">UBA4</name>
    <name evidence="16" type="ORF">NADFUDRAFT_81969</name>
</gene>
<dbReference type="InterPro" id="IPR035985">
    <property type="entry name" value="Ubiquitin-activating_enz"/>
</dbReference>
<feature type="active site" description="Cysteine persulfide intermediate; for sulfurtransferase activity" evidence="13">
    <location>
        <position position="405"/>
    </location>
</feature>
<feature type="binding site" evidence="13">
    <location>
        <position position="112"/>
    </location>
    <ligand>
        <name>ATP</name>
        <dbReference type="ChEBI" id="CHEBI:30616"/>
    </ligand>
</feature>
<dbReference type="CDD" id="cd00757">
    <property type="entry name" value="ThiF_MoeB_HesA_family"/>
    <property type="match status" value="1"/>
</dbReference>
<dbReference type="InterPro" id="IPR045886">
    <property type="entry name" value="ThiF/MoeB/HesA"/>
</dbReference>
<reference evidence="16 17" key="1">
    <citation type="journal article" date="2016" name="Proc. Natl. Acad. Sci. U.S.A.">
        <title>Comparative genomics of biotechnologically important yeasts.</title>
        <authorList>
            <person name="Riley R."/>
            <person name="Haridas S."/>
            <person name="Wolfe K.H."/>
            <person name="Lopes M.R."/>
            <person name="Hittinger C.T."/>
            <person name="Goeker M."/>
            <person name="Salamov A.A."/>
            <person name="Wisecaver J.H."/>
            <person name="Long T.M."/>
            <person name="Calvey C.H."/>
            <person name="Aerts A.L."/>
            <person name="Barry K.W."/>
            <person name="Choi C."/>
            <person name="Clum A."/>
            <person name="Coughlan A.Y."/>
            <person name="Deshpande S."/>
            <person name="Douglass A.P."/>
            <person name="Hanson S.J."/>
            <person name="Klenk H.-P."/>
            <person name="LaButti K.M."/>
            <person name="Lapidus A."/>
            <person name="Lindquist E.A."/>
            <person name="Lipzen A.M."/>
            <person name="Meier-Kolthoff J.P."/>
            <person name="Ohm R.A."/>
            <person name="Otillar R.P."/>
            <person name="Pangilinan J.L."/>
            <person name="Peng Y."/>
            <person name="Rokas A."/>
            <person name="Rosa C.A."/>
            <person name="Scheuner C."/>
            <person name="Sibirny A.A."/>
            <person name="Slot J.C."/>
            <person name="Stielow J.B."/>
            <person name="Sun H."/>
            <person name="Kurtzman C.P."/>
            <person name="Blackwell M."/>
            <person name="Grigoriev I.V."/>
            <person name="Jeffries T.W."/>
        </authorList>
    </citation>
    <scope>NUCLEOTIDE SEQUENCE [LARGE SCALE GENOMIC DNA]</scope>
    <source>
        <strain evidence="16 17">DSM 6958</strain>
    </source>
</reference>
<dbReference type="GO" id="GO:0005524">
    <property type="term" value="F:ATP binding"/>
    <property type="evidence" value="ECO:0007669"/>
    <property type="project" value="UniProtKB-KW"/>
</dbReference>
<evidence type="ECO:0000313" key="16">
    <source>
        <dbReference type="EMBL" id="ODQ67506.1"/>
    </source>
</evidence>
<dbReference type="Gene3D" id="3.40.50.720">
    <property type="entry name" value="NAD(P)-binding Rossmann-like Domain"/>
    <property type="match status" value="1"/>
</dbReference>
<feature type="domain" description="Rhodanese" evidence="15">
    <location>
        <begin position="354"/>
        <end position="446"/>
    </location>
</feature>
<dbReference type="OrthoDB" id="10261062at2759"/>
<evidence type="ECO:0000256" key="8">
    <source>
        <dbReference type="ARBA" id="ARBA00022786"/>
    </source>
</evidence>
<evidence type="ECO:0000259" key="15">
    <source>
        <dbReference type="PROSITE" id="PS50206"/>
    </source>
</evidence>
<comment type="cofactor">
    <cofactor evidence="13">
        <name>Zn(2+)</name>
        <dbReference type="ChEBI" id="CHEBI:29105"/>
    </cofactor>
    <text evidence="13">Binds 1 zinc ion per subunit.</text>
</comment>
<dbReference type="Pfam" id="PF00581">
    <property type="entry name" value="Rhodanese"/>
    <property type="match status" value="1"/>
</dbReference>
<dbReference type="GO" id="GO:0004792">
    <property type="term" value="F:thiosulfate-cyanide sulfurtransferase activity"/>
    <property type="evidence" value="ECO:0007669"/>
    <property type="project" value="TreeGrafter"/>
</dbReference>
<evidence type="ECO:0000256" key="9">
    <source>
        <dbReference type="ARBA" id="ARBA00022833"/>
    </source>
</evidence>
<dbReference type="InterPro" id="IPR000594">
    <property type="entry name" value="ThiF_NAD_FAD-bd"/>
</dbReference>
<comment type="similarity">
    <text evidence="13">In the N-terminal section; belongs to the HesA/MoeB/ThiF family. UBA4 subfamily.</text>
</comment>
<organism evidence="16 17">
    <name type="scientific">Nadsonia fulvescens var. elongata DSM 6958</name>
    <dbReference type="NCBI Taxonomy" id="857566"/>
    <lineage>
        <taxon>Eukaryota</taxon>
        <taxon>Fungi</taxon>
        <taxon>Dikarya</taxon>
        <taxon>Ascomycota</taxon>
        <taxon>Saccharomycotina</taxon>
        <taxon>Dipodascomycetes</taxon>
        <taxon>Dipodascales</taxon>
        <taxon>Dipodascales incertae sedis</taxon>
        <taxon>Nadsonia</taxon>
    </lineage>
</organism>
<comment type="pathway">
    <text evidence="13">tRNA modification; 5-methoxycarbonylmethyl-2-thiouridine-tRNA biosynthesis.</text>
</comment>
<evidence type="ECO:0000256" key="12">
    <source>
        <dbReference type="ARBA" id="ARBA00075323"/>
    </source>
</evidence>
<name>A0A1E3PPZ9_9ASCO</name>
<feature type="binding site" evidence="13">
    <location>
        <position position="306"/>
    </location>
    <ligand>
        <name>Zn(2+)</name>
        <dbReference type="ChEBI" id="CHEBI:29105"/>
    </ligand>
</feature>
<feature type="binding site" evidence="13">
    <location>
        <position position="224"/>
    </location>
    <ligand>
        <name>Zn(2+)</name>
        <dbReference type="ChEBI" id="CHEBI:29105"/>
    </ligand>
</feature>
<feature type="binding site" evidence="13">
    <location>
        <position position="221"/>
    </location>
    <ligand>
        <name>Zn(2+)</name>
        <dbReference type="ChEBI" id="CHEBI:29105"/>
    </ligand>
</feature>
<keyword evidence="17" id="KW-1185">Reference proteome</keyword>
<keyword evidence="6 13" id="KW-0479">Metal-binding</keyword>
<dbReference type="PROSITE" id="PS50206">
    <property type="entry name" value="RHODANESE_3"/>
    <property type="match status" value="1"/>
</dbReference>
<dbReference type="InterPro" id="IPR036873">
    <property type="entry name" value="Rhodanese-like_dom_sf"/>
</dbReference>
<dbReference type="SUPFAM" id="SSF69572">
    <property type="entry name" value="Activating enzymes of the ubiquitin-like proteins"/>
    <property type="match status" value="1"/>
</dbReference>
<dbReference type="GO" id="GO:0070566">
    <property type="term" value="F:adenylyltransferase activity"/>
    <property type="evidence" value="ECO:0007669"/>
    <property type="project" value="InterPro"/>
</dbReference>
<dbReference type="PANTHER" id="PTHR10953:SF102">
    <property type="entry name" value="ADENYLYLTRANSFERASE AND SULFURTRANSFERASE MOCS3"/>
    <property type="match status" value="1"/>
</dbReference>
<dbReference type="InterPro" id="IPR001763">
    <property type="entry name" value="Rhodanese-like_dom"/>
</dbReference>
<evidence type="ECO:0000256" key="6">
    <source>
        <dbReference type="ARBA" id="ARBA00022723"/>
    </source>
</evidence>
<dbReference type="AlphaFoldDB" id="A0A1E3PPZ9"/>
<dbReference type="GO" id="GO:0046872">
    <property type="term" value="F:metal ion binding"/>
    <property type="evidence" value="ECO:0007669"/>
    <property type="project" value="UniProtKB-KW"/>
</dbReference>
<dbReference type="Proteomes" id="UP000095009">
    <property type="component" value="Unassembled WGS sequence"/>
</dbReference>
<feature type="binding site" evidence="13">
    <location>
        <position position="303"/>
    </location>
    <ligand>
        <name>Zn(2+)</name>
        <dbReference type="ChEBI" id="CHEBI:29105"/>
    </ligand>
</feature>
<evidence type="ECO:0000256" key="3">
    <source>
        <dbReference type="ARBA" id="ARBA00022679"/>
    </source>
</evidence>
<evidence type="ECO:0000256" key="5">
    <source>
        <dbReference type="ARBA" id="ARBA00022695"/>
    </source>
</evidence>
<dbReference type="STRING" id="857566.A0A1E3PPZ9"/>
<dbReference type="GO" id="GO:0032447">
    <property type="term" value="P:protein urmylation"/>
    <property type="evidence" value="ECO:0007669"/>
    <property type="project" value="TreeGrafter"/>
</dbReference>
<dbReference type="FunFam" id="3.40.250.10:FF:000014">
    <property type="entry name" value="Adenylyltransferase and sulfurtransferase MOCS3"/>
    <property type="match status" value="1"/>
</dbReference>
<evidence type="ECO:0000256" key="4">
    <source>
        <dbReference type="ARBA" id="ARBA00022694"/>
    </source>
</evidence>
<dbReference type="PANTHER" id="PTHR10953">
    <property type="entry name" value="UBIQUITIN-ACTIVATING ENZYME E1"/>
    <property type="match status" value="1"/>
</dbReference>
<keyword evidence="11 13" id="KW-0511">Multifunctional enzyme</keyword>
<comment type="caution">
    <text evidence="13">Lacks conserved residue(s) required for the propagation of feature annotation.</text>
</comment>
<evidence type="ECO:0000256" key="1">
    <source>
        <dbReference type="ARBA" id="ARBA00004514"/>
    </source>
</evidence>
<keyword evidence="8" id="KW-0833">Ubl conjugation pathway</keyword>
<dbReference type="SMART" id="SM00450">
    <property type="entry name" value="RHOD"/>
    <property type="match status" value="1"/>
</dbReference>
<dbReference type="GO" id="GO:0005829">
    <property type="term" value="C:cytosol"/>
    <property type="evidence" value="ECO:0007669"/>
    <property type="project" value="UniProtKB-SubCell"/>
</dbReference>
<dbReference type="InterPro" id="IPR028885">
    <property type="entry name" value="MOCS3/Uba4"/>
</dbReference>
<feature type="binding site" evidence="13">
    <location>
        <position position="136"/>
    </location>
    <ligand>
        <name>ATP</name>
        <dbReference type="ChEBI" id="CHEBI:30616"/>
    </ligand>
</feature>
<feature type="binding site" evidence="13">
    <location>
        <position position="91"/>
    </location>
    <ligand>
        <name>ATP</name>
        <dbReference type="ChEBI" id="CHEBI:30616"/>
    </ligand>
</feature>
<keyword evidence="7 13" id="KW-0547">Nucleotide-binding</keyword>
<feature type="coiled-coil region" evidence="14">
    <location>
        <begin position="3"/>
        <end position="30"/>
    </location>
</feature>
<comment type="subcellular location">
    <subcellularLocation>
        <location evidence="1">Cytoplasm</location>
        <location evidence="1">Cytosol</location>
    </subcellularLocation>
</comment>
<keyword evidence="9 13" id="KW-0862">Zinc</keyword>
<keyword evidence="4 13" id="KW-0819">tRNA processing</keyword>
<keyword evidence="14" id="KW-0175">Coiled coil</keyword>
<keyword evidence="3 13" id="KW-0808">Transferase</keyword>
<dbReference type="GO" id="GO:0002143">
    <property type="term" value="P:tRNA wobble position uridine thiolation"/>
    <property type="evidence" value="ECO:0007669"/>
    <property type="project" value="InterPro"/>
</dbReference>
<evidence type="ECO:0000313" key="17">
    <source>
        <dbReference type="Proteomes" id="UP000095009"/>
    </source>
</evidence>
<keyword evidence="10 13" id="KW-0067">ATP-binding</keyword>
<accession>A0A1E3PPZ9</accession>
<dbReference type="UniPathway" id="UPA00988"/>
<dbReference type="HAMAP" id="MF_03049">
    <property type="entry name" value="MOCS3_Uba4"/>
    <property type="match status" value="1"/>
</dbReference>
<evidence type="ECO:0000256" key="7">
    <source>
        <dbReference type="ARBA" id="ARBA00022741"/>
    </source>
</evidence>
<dbReference type="FunFam" id="3.40.50.720:FF:000033">
    <property type="entry name" value="Adenylyltransferase and sulfurtransferase MOCS3"/>
    <property type="match status" value="1"/>
</dbReference>
<feature type="binding site" evidence="13">
    <location>
        <begin position="180"/>
        <end position="181"/>
    </location>
    <ligand>
        <name>ATP</name>
        <dbReference type="ChEBI" id="CHEBI:30616"/>
    </ligand>
</feature>
<dbReference type="EMBL" id="KV454407">
    <property type="protein sequence ID" value="ODQ67506.1"/>
    <property type="molecule type" value="Genomic_DNA"/>
</dbReference>